<proteinExistence type="predicted"/>
<evidence type="ECO:0000313" key="2">
    <source>
        <dbReference type="Proteomes" id="UP000003571"/>
    </source>
</evidence>
<keyword evidence="2" id="KW-1185">Reference proteome</keyword>
<dbReference type="Proteomes" id="UP000003571">
    <property type="component" value="Unassembled WGS sequence"/>
</dbReference>
<comment type="caution">
    <text evidence="1">The sequence shown here is derived from an EMBL/GenBank/DDBJ whole genome shotgun (WGS) entry which is preliminary data.</text>
</comment>
<dbReference type="AlphaFoldDB" id="H7EL65"/>
<gene>
    <name evidence="1" type="ORF">TresaDRAFT_1079</name>
</gene>
<dbReference type="RefSeq" id="WP_002704572.1">
    <property type="nucleotide sequence ID" value="NZ_AGRW01000047.1"/>
</dbReference>
<accession>H7EL65</accession>
<reference evidence="1 2" key="1">
    <citation type="submission" date="2011-09" db="EMBL/GenBank/DDBJ databases">
        <title>The draft genome of Treponema saccharophilum DSM 2985.</title>
        <authorList>
            <consortium name="US DOE Joint Genome Institute (JGI-PGF)"/>
            <person name="Lucas S."/>
            <person name="Copeland A."/>
            <person name="Lapidus A."/>
            <person name="Glavina del Rio T."/>
            <person name="Dalin E."/>
            <person name="Tice H."/>
            <person name="Bruce D."/>
            <person name="Goodwin L."/>
            <person name="Pitluck S."/>
            <person name="Peters L."/>
            <person name="Kyrpides N."/>
            <person name="Mavromatis K."/>
            <person name="Ivanova N."/>
            <person name="Markowitz V."/>
            <person name="Cheng J.-F."/>
            <person name="Hugenholtz P."/>
            <person name="Woyke T."/>
            <person name="Wu D."/>
            <person name="Gronow S."/>
            <person name="Wellnitz S."/>
            <person name="Brambilla E."/>
            <person name="Klenk H.-P."/>
            <person name="Eisen J.A."/>
        </authorList>
    </citation>
    <scope>NUCLEOTIDE SEQUENCE [LARGE SCALE GENOMIC DNA]</scope>
    <source>
        <strain evidence="1 2">DSM 2985</strain>
    </source>
</reference>
<evidence type="ECO:0000313" key="1">
    <source>
        <dbReference type="EMBL" id="EIC01790.1"/>
    </source>
</evidence>
<protein>
    <submittedName>
        <fullName evidence="1">Methyl-accepting chemotaxis sensory transducer with cache sensor</fullName>
    </submittedName>
</protein>
<name>H7EL65_9SPIR</name>
<sequence length="55" mass="6094">MGILSEVTRRIRQNMDVMTRSVTGITAAVNGVTDSSDKNIHDTKKLSEKIDAFEL</sequence>
<organism evidence="1 2">
    <name type="scientific">Treponema saccharophilum DSM 2985</name>
    <dbReference type="NCBI Taxonomy" id="907348"/>
    <lineage>
        <taxon>Bacteria</taxon>
        <taxon>Pseudomonadati</taxon>
        <taxon>Spirochaetota</taxon>
        <taxon>Spirochaetia</taxon>
        <taxon>Spirochaetales</taxon>
        <taxon>Treponemataceae</taxon>
        <taxon>Treponema</taxon>
    </lineage>
</organism>
<dbReference type="EMBL" id="AGRW01000047">
    <property type="protein sequence ID" value="EIC01790.1"/>
    <property type="molecule type" value="Genomic_DNA"/>
</dbReference>
<dbReference type="PATRIC" id="fig|907348.3.peg.1648"/>